<evidence type="ECO:0000256" key="5">
    <source>
        <dbReference type="PROSITE-ProRule" id="PRU00335"/>
    </source>
</evidence>
<feature type="domain" description="HTH tetR-type" evidence="6">
    <location>
        <begin position="8"/>
        <end position="68"/>
    </location>
</feature>
<organism evidence="7 8">
    <name type="scientific">Solicola gregarius</name>
    <dbReference type="NCBI Taxonomy" id="2908642"/>
    <lineage>
        <taxon>Bacteria</taxon>
        <taxon>Bacillati</taxon>
        <taxon>Actinomycetota</taxon>
        <taxon>Actinomycetes</taxon>
        <taxon>Propionibacteriales</taxon>
        <taxon>Nocardioidaceae</taxon>
        <taxon>Solicola</taxon>
    </lineage>
</organism>
<accession>A0AA46TMM1</accession>
<dbReference type="InterPro" id="IPR036271">
    <property type="entry name" value="Tet_transcr_reg_TetR-rel_C_sf"/>
</dbReference>
<dbReference type="InterPro" id="IPR009057">
    <property type="entry name" value="Homeodomain-like_sf"/>
</dbReference>
<evidence type="ECO:0000256" key="1">
    <source>
        <dbReference type="ARBA" id="ARBA00022491"/>
    </source>
</evidence>
<dbReference type="Proteomes" id="UP001164390">
    <property type="component" value="Chromosome"/>
</dbReference>
<evidence type="ECO:0000313" key="7">
    <source>
        <dbReference type="EMBL" id="UYM07727.1"/>
    </source>
</evidence>
<dbReference type="Pfam" id="PF13977">
    <property type="entry name" value="TetR_C_6"/>
    <property type="match status" value="1"/>
</dbReference>
<keyword evidence="2" id="KW-0805">Transcription regulation</keyword>
<dbReference type="AlphaFoldDB" id="A0AA46TMM1"/>
<evidence type="ECO:0000256" key="3">
    <source>
        <dbReference type="ARBA" id="ARBA00023125"/>
    </source>
</evidence>
<dbReference type="RefSeq" id="WP_271636701.1">
    <property type="nucleotide sequence ID" value="NZ_CP094970.1"/>
</dbReference>
<proteinExistence type="predicted"/>
<gene>
    <name evidence="7" type="ORF">L0C25_11855</name>
</gene>
<dbReference type="Gene3D" id="1.10.357.10">
    <property type="entry name" value="Tetracycline Repressor, domain 2"/>
    <property type="match status" value="1"/>
</dbReference>
<dbReference type="InterPro" id="IPR039538">
    <property type="entry name" value="BetI_C"/>
</dbReference>
<evidence type="ECO:0000256" key="4">
    <source>
        <dbReference type="ARBA" id="ARBA00023163"/>
    </source>
</evidence>
<dbReference type="InterPro" id="IPR001647">
    <property type="entry name" value="HTH_TetR"/>
</dbReference>
<dbReference type="SUPFAM" id="SSF48498">
    <property type="entry name" value="Tetracyclin repressor-like, C-terminal domain"/>
    <property type="match status" value="1"/>
</dbReference>
<dbReference type="PANTHER" id="PTHR30055">
    <property type="entry name" value="HTH-TYPE TRANSCRIPTIONAL REGULATOR RUTR"/>
    <property type="match status" value="1"/>
</dbReference>
<keyword evidence="4" id="KW-0804">Transcription</keyword>
<feature type="DNA-binding region" description="H-T-H motif" evidence="5">
    <location>
        <begin position="31"/>
        <end position="50"/>
    </location>
</feature>
<name>A0AA46TMM1_9ACTN</name>
<keyword evidence="1" id="KW-0678">Repressor</keyword>
<dbReference type="InterPro" id="IPR050109">
    <property type="entry name" value="HTH-type_TetR-like_transc_reg"/>
</dbReference>
<evidence type="ECO:0000313" key="8">
    <source>
        <dbReference type="Proteomes" id="UP001164390"/>
    </source>
</evidence>
<dbReference type="PANTHER" id="PTHR30055:SF228">
    <property type="entry name" value="TRANSCRIPTIONAL REGULATOR-RELATED"/>
    <property type="match status" value="1"/>
</dbReference>
<reference evidence="7" key="1">
    <citation type="submission" date="2022-01" db="EMBL/GenBank/DDBJ databases">
        <title>Nocardioidaceae gen. sp. A5X3R13.</title>
        <authorList>
            <person name="Lopez Marin M.A."/>
            <person name="Uhlik O."/>
        </authorList>
    </citation>
    <scope>NUCLEOTIDE SEQUENCE</scope>
    <source>
        <strain evidence="7">A5X3R13</strain>
    </source>
</reference>
<protein>
    <submittedName>
        <fullName evidence="7">TetR/AcrR family transcriptional regulator</fullName>
    </submittedName>
</protein>
<sequence length="197" mass="21019">MSEESTESSKSTAITGALLAIVDQHGLDRVSVREVAAHAGVSIGTVQHYFPTKDAMLAAAYDEVVRRLRTRLDSVKIGGDVRKNLTLVLRELLPLDKRRVAETRIHLAFAARAATDPTLASTQQAALAEIHVALTDAFVRAWGTRTPKDTAELAAHVAIAIADGLALHAVSSGRWLTRRTQSEALGLGINAVLAVGE</sequence>
<evidence type="ECO:0000259" key="6">
    <source>
        <dbReference type="PROSITE" id="PS50977"/>
    </source>
</evidence>
<dbReference type="Pfam" id="PF00440">
    <property type="entry name" value="TetR_N"/>
    <property type="match status" value="1"/>
</dbReference>
<dbReference type="PROSITE" id="PS50977">
    <property type="entry name" value="HTH_TETR_2"/>
    <property type="match status" value="1"/>
</dbReference>
<keyword evidence="8" id="KW-1185">Reference proteome</keyword>
<dbReference type="KEGG" id="sgrg:L0C25_11855"/>
<keyword evidence="3 5" id="KW-0238">DNA-binding</keyword>
<evidence type="ECO:0000256" key="2">
    <source>
        <dbReference type="ARBA" id="ARBA00023015"/>
    </source>
</evidence>
<dbReference type="SUPFAM" id="SSF46689">
    <property type="entry name" value="Homeodomain-like"/>
    <property type="match status" value="1"/>
</dbReference>
<dbReference type="GO" id="GO:0003700">
    <property type="term" value="F:DNA-binding transcription factor activity"/>
    <property type="evidence" value="ECO:0007669"/>
    <property type="project" value="TreeGrafter"/>
</dbReference>
<dbReference type="EMBL" id="CP094970">
    <property type="protein sequence ID" value="UYM07727.1"/>
    <property type="molecule type" value="Genomic_DNA"/>
</dbReference>
<dbReference type="GO" id="GO:0000976">
    <property type="term" value="F:transcription cis-regulatory region binding"/>
    <property type="evidence" value="ECO:0007669"/>
    <property type="project" value="TreeGrafter"/>
</dbReference>